<dbReference type="PANTHER" id="PTHR43434:SF1">
    <property type="entry name" value="PHOSPHOGLYCOLATE PHOSPHATASE"/>
    <property type="match status" value="1"/>
</dbReference>
<dbReference type="InterPro" id="IPR006439">
    <property type="entry name" value="HAD-SF_hydro_IA"/>
</dbReference>
<comment type="similarity">
    <text evidence="3">Belongs to the HAD-like hydrolase superfamily. CbbY/CbbZ/Gph/YieH family.</text>
</comment>
<evidence type="ECO:0000256" key="5">
    <source>
        <dbReference type="ARBA" id="ARBA00022723"/>
    </source>
</evidence>
<dbReference type="KEGG" id="serq:CWC46_11155"/>
<keyword evidence="8" id="KW-1185">Reference proteome</keyword>
<evidence type="ECO:0000256" key="3">
    <source>
        <dbReference type="ARBA" id="ARBA00006171"/>
    </source>
</evidence>
<evidence type="ECO:0000256" key="1">
    <source>
        <dbReference type="ARBA" id="ARBA00000830"/>
    </source>
</evidence>
<reference evidence="6 9" key="3">
    <citation type="submission" date="2017-11" db="EMBL/GenBank/DDBJ databases">
        <title>Complete genome sequence of Serratia sp. ATCC 39006 LacA.</title>
        <authorList>
            <person name="Hampton H.G."/>
            <person name="Jackson S.A."/>
            <person name="Jauregui R."/>
            <person name="Poulter G.T.M."/>
            <person name="Salmond G.P.C."/>
            <person name="Fineran P.C."/>
        </authorList>
    </citation>
    <scope>NUCLEOTIDE SEQUENCE [LARGE SCALE GENOMIC DNA]</scope>
    <source>
        <strain evidence="6 9">ATCC 39006</strain>
    </source>
</reference>
<evidence type="ECO:0000256" key="2">
    <source>
        <dbReference type="ARBA" id="ARBA00004818"/>
    </source>
</evidence>
<dbReference type="SFLD" id="SFLDG01129">
    <property type="entry name" value="C1.5:_HAD__Beta-PGM__Phosphata"/>
    <property type="match status" value="1"/>
</dbReference>
<dbReference type="CDD" id="cd01427">
    <property type="entry name" value="HAD_like"/>
    <property type="match status" value="1"/>
</dbReference>
<dbReference type="EMBL" id="CP025085">
    <property type="protein sequence ID" value="AUH00314.1"/>
    <property type="molecule type" value="Genomic_DNA"/>
</dbReference>
<dbReference type="InterPro" id="IPR036412">
    <property type="entry name" value="HAD-like_sf"/>
</dbReference>
<dbReference type="OrthoDB" id="148966at2"/>
<dbReference type="GO" id="GO:0008967">
    <property type="term" value="F:phosphoglycolate phosphatase activity"/>
    <property type="evidence" value="ECO:0007669"/>
    <property type="project" value="UniProtKB-EC"/>
</dbReference>
<dbReference type="Pfam" id="PF00702">
    <property type="entry name" value="Hydrolase"/>
    <property type="match status" value="1"/>
</dbReference>
<name>A0A2I5TJ81_SERS3</name>
<evidence type="ECO:0000313" key="8">
    <source>
        <dbReference type="Proteomes" id="UP000017700"/>
    </source>
</evidence>
<dbReference type="Proteomes" id="UP000233778">
    <property type="component" value="Chromosome"/>
</dbReference>
<dbReference type="GO" id="GO:0006281">
    <property type="term" value="P:DNA repair"/>
    <property type="evidence" value="ECO:0007669"/>
    <property type="project" value="TreeGrafter"/>
</dbReference>
<keyword evidence="7" id="KW-0378">Hydrolase</keyword>
<dbReference type="STRING" id="104623.Ser39006_03239"/>
<evidence type="ECO:0000313" key="9">
    <source>
        <dbReference type="Proteomes" id="UP000233778"/>
    </source>
</evidence>
<dbReference type="NCBIfam" id="TIGR01549">
    <property type="entry name" value="HAD-SF-IA-v1"/>
    <property type="match status" value="1"/>
</dbReference>
<dbReference type="InterPro" id="IPR023198">
    <property type="entry name" value="PGP-like_dom2"/>
</dbReference>
<dbReference type="KEGG" id="sera:Ser39006_011160"/>
<reference evidence="7" key="2">
    <citation type="submission" date="2013-09" db="EMBL/GenBank/DDBJ databases">
        <authorList>
            <person name="Wang G."/>
            <person name="Yang Y."/>
            <person name="Su Y."/>
        </authorList>
    </citation>
    <scope>NUCLEOTIDE SEQUENCE</scope>
    <source>
        <strain evidence="7">ATCC 39006</strain>
    </source>
</reference>
<dbReference type="Gene3D" id="1.10.150.240">
    <property type="entry name" value="Putative phosphatase, domain 2"/>
    <property type="match status" value="1"/>
</dbReference>
<organism evidence="7 8">
    <name type="scientific">Serratia sp. (strain ATCC 39006)</name>
    <name type="common">Prodigiosinella confusarubida</name>
    <dbReference type="NCBI Taxonomy" id="104623"/>
    <lineage>
        <taxon>Bacteria</taxon>
        <taxon>Pseudomonadati</taxon>
        <taxon>Pseudomonadota</taxon>
        <taxon>Gammaproteobacteria</taxon>
        <taxon>Enterobacterales</taxon>
        <taxon>Pectobacteriaceae</taxon>
        <taxon>Prodigiosinella</taxon>
    </lineage>
</organism>
<dbReference type="PANTHER" id="PTHR43434">
    <property type="entry name" value="PHOSPHOGLYCOLATE PHOSPHATASE"/>
    <property type="match status" value="1"/>
</dbReference>
<keyword evidence="5" id="KW-0479">Metal-binding</keyword>
<accession>A0A2I5TJ81</accession>
<gene>
    <name evidence="6" type="ORF">CWC46_11155</name>
    <name evidence="7" type="ORF">Ser39006_011160</name>
</gene>
<evidence type="ECO:0000313" key="7">
    <source>
        <dbReference type="EMBL" id="AUH04634.1"/>
    </source>
</evidence>
<dbReference type="InterPro" id="IPR023214">
    <property type="entry name" value="HAD_sf"/>
</dbReference>
<comment type="catalytic activity">
    <reaction evidence="1">
        <text>2-phosphoglycolate + H2O = glycolate + phosphate</text>
        <dbReference type="Rhea" id="RHEA:14369"/>
        <dbReference type="ChEBI" id="CHEBI:15377"/>
        <dbReference type="ChEBI" id="CHEBI:29805"/>
        <dbReference type="ChEBI" id="CHEBI:43474"/>
        <dbReference type="ChEBI" id="CHEBI:58033"/>
        <dbReference type="EC" id="3.1.3.18"/>
    </reaction>
</comment>
<reference evidence="7" key="4">
    <citation type="submission" date="2017-11" db="EMBL/GenBank/DDBJ databases">
        <title>Complete genome sequence of Serratia sp. ATCC 39006.</title>
        <authorList>
            <person name="Hampton H.G."/>
            <person name="Jackson S.A."/>
            <person name="Jauregui R."/>
            <person name="Poulter G.T.M."/>
            <person name="Salmond G.P.C."/>
            <person name="Fineran P.C."/>
        </authorList>
    </citation>
    <scope>NUCLEOTIDE SEQUENCE</scope>
    <source>
        <strain evidence="7">ATCC 39006</strain>
    </source>
</reference>
<dbReference type="Proteomes" id="UP000017700">
    <property type="component" value="Chromosome"/>
</dbReference>
<dbReference type="EC" id="3.1.3.18" evidence="4"/>
<dbReference type="InterPro" id="IPR050155">
    <property type="entry name" value="HAD-like_hydrolase_sf"/>
</dbReference>
<dbReference type="Gene3D" id="3.40.50.1000">
    <property type="entry name" value="HAD superfamily/HAD-like"/>
    <property type="match status" value="1"/>
</dbReference>
<evidence type="ECO:0000313" key="6">
    <source>
        <dbReference type="EMBL" id="AUH00314.1"/>
    </source>
</evidence>
<protein>
    <recommendedName>
        <fullName evidence="4">phosphoglycolate phosphatase</fullName>
        <ecNumber evidence="4">3.1.3.18</ecNumber>
    </recommendedName>
</protein>
<evidence type="ECO:0000256" key="4">
    <source>
        <dbReference type="ARBA" id="ARBA00013078"/>
    </source>
</evidence>
<dbReference type="AlphaFoldDB" id="A0A2I5TJ81"/>
<dbReference type="SFLD" id="SFLDS00003">
    <property type="entry name" value="Haloacid_Dehalogenase"/>
    <property type="match status" value="1"/>
</dbReference>
<comment type="pathway">
    <text evidence="2">Organic acid metabolism; glycolate biosynthesis; glycolate from 2-phosphoglycolate: step 1/1.</text>
</comment>
<sequence length="240" mass="25586">MEIKGVLFDKDGTLLEFHQMWLKVSQGVVGVLLERYPNQSVISTECLLSAIGVSGERVDNSGLLASNPVEDIALAWFEILIPDCSPTRFIDEVKMLFNQQVEKNSALIQALPGIEAVLIALKQNGFKLGIATADTKAATLYSLEQANLLGLFDFIGYSDGDIAPKPAPALMEAFCRQCGLTAGQVVMLGDTVSDMKFGRNAGAISVGVLTGTATRAELAPHARLVLASVADFNPGLLDMA</sequence>
<dbReference type="GO" id="GO:0005829">
    <property type="term" value="C:cytosol"/>
    <property type="evidence" value="ECO:0007669"/>
    <property type="project" value="TreeGrafter"/>
</dbReference>
<reference evidence="7 8" key="1">
    <citation type="journal article" date="2013" name="Genome Announc.">
        <title>Draft genome sequence of Serratia sp. strain ATCC 39006, a model bacterium for analysis of the biosynthesis and regulation of prodigiosin, a carbapenem, and gas vesicles.</title>
        <authorList>
            <person name="Fineran P.C."/>
            <person name="Iglesias Cans M.C."/>
            <person name="Ramsay J.P."/>
            <person name="Wilf N.M."/>
            <person name="Cossyleon D."/>
            <person name="McNeil M.B."/>
            <person name="Williamson N.R."/>
            <person name="Monson R.E."/>
            <person name="Becher S.A."/>
            <person name="Stanton J.A."/>
            <person name="Brugger K."/>
            <person name="Brown S.D."/>
            <person name="Salmond G.P."/>
        </authorList>
    </citation>
    <scope>NUCLEOTIDE SEQUENCE [LARGE SCALE GENOMIC DNA]</scope>
    <source>
        <strain evidence="7">ATCC 39006</strain>
        <strain evidence="8">ATCC 39006 / SC 11482</strain>
    </source>
</reference>
<dbReference type="EMBL" id="CP025084">
    <property type="protein sequence ID" value="AUH04634.1"/>
    <property type="molecule type" value="Genomic_DNA"/>
</dbReference>
<dbReference type="RefSeq" id="WP_021016501.1">
    <property type="nucleotide sequence ID" value="NZ_CP025084.1"/>
</dbReference>
<dbReference type="SUPFAM" id="SSF56784">
    <property type="entry name" value="HAD-like"/>
    <property type="match status" value="1"/>
</dbReference>
<proteinExistence type="inferred from homology"/>
<dbReference type="GO" id="GO:0046872">
    <property type="term" value="F:metal ion binding"/>
    <property type="evidence" value="ECO:0007669"/>
    <property type="project" value="UniProtKB-KW"/>
</dbReference>